<keyword evidence="1" id="KW-1133">Transmembrane helix</keyword>
<evidence type="ECO:0000313" key="2">
    <source>
        <dbReference type="EMBL" id="MBK0402901.1"/>
    </source>
</evidence>
<feature type="transmembrane region" description="Helical" evidence="1">
    <location>
        <begin position="372"/>
        <end position="389"/>
    </location>
</feature>
<feature type="transmembrane region" description="Helical" evidence="1">
    <location>
        <begin position="313"/>
        <end position="331"/>
    </location>
</feature>
<feature type="transmembrane region" description="Helical" evidence="1">
    <location>
        <begin position="258"/>
        <end position="278"/>
    </location>
</feature>
<evidence type="ECO:0008006" key="4">
    <source>
        <dbReference type="Google" id="ProtNLM"/>
    </source>
</evidence>
<feature type="transmembrane region" description="Helical" evidence="1">
    <location>
        <begin position="159"/>
        <end position="177"/>
    </location>
</feature>
<keyword evidence="3" id="KW-1185">Reference proteome</keyword>
<evidence type="ECO:0000256" key="1">
    <source>
        <dbReference type="SAM" id="Phobius"/>
    </source>
</evidence>
<feature type="transmembrane region" description="Helical" evidence="1">
    <location>
        <begin position="395"/>
        <end position="412"/>
    </location>
</feature>
<gene>
    <name evidence="2" type="ORF">I5M27_07875</name>
</gene>
<keyword evidence="1" id="KW-0812">Transmembrane</keyword>
<dbReference type="EMBL" id="JAEHFX010000003">
    <property type="protein sequence ID" value="MBK0402901.1"/>
    <property type="molecule type" value="Genomic_DNA"/>
</dbReference>
<evidence type="ECO:0000313" key="3">
    <source>
        <dbReference type="Proteomes" id="UP000644147"/>
    </source>
</evidence>
<feature type="transmembrane region" description="Helical" evidence="1">
    <location>
        <begin position="211"/>
        <end position="238"/>
    </location>
</feature>
<name>A0ABS1C0H9_9BACT</name>
<organism evidence="2 3">
    <name type="scientific">Adhaeribacter terrigena</name>
    <dbReference type="NCBI Taxonomy" id="2793070"/>
    <lineage>
        <taxon>Bacteria</taxon>
        <taxon>Pseudomonadati</taxon>
        <taxon>Bacteroidota</taxon>
        <taxon>Cytophagia</taxon>
        <taxon>Cytophagales</taxon>
        <taxon>Hymenobacteraceae</taxon>
        <taxon>Adhaeribacter</taxon>
    </lineage>
</organism>
<proteinExistence type="predicted"/>
<dbReference type="Proteomes" id="UP000644147">
    <property type="component" value="Unassembled WGS sequence"/>
</dbReference>
<feature type="transmembrane region" description="Helical" evidence="1">
    <location>
        <begin position="125"/>
        <end position="147"/>
    </location>
</feature>
<protein>
    <recommendedName>
        <fullName evidence="4">Glycosyltransferase RgtA/B/C/D-like domain-containing protein</fullName>
    </recommendedName>
</protein>
<comment type="caution">
    <text evidence="2">The sequence shown here is derived from an EMBL/GenBank/DDBJ whole genome shotgun (WGS) entry which is preliminary data.</text>
</comment>
<feature type="transmembrane region" description="Helical" evidence="1">
    <location>
        <begin position="337"/>
        <end position="360"/>
    </location>
</feature>
<sequence length="452" mass="52871">MQRFVNITGVKSKLIIVIFAFVAFAVVLSRGIKADDVLSWDKSGYYLYLPATIIYQDLTDYQFYRTKGKENNLTGGEENYGLRKLPNGKSLNKYPVGVAVMQLPFFLIAHGYASGSPDYLADGYVYPYIVAVVVSNIFWVVAGLIFLRSFLRIYFPENAVFLTLLAIAFGTNLYYYTAYDQGMSHPYSFFLFAAVLWLTEKYYNNFKLRHLLLLGLTLGLITITRPVNLLVILIPLFWKVHDLESLKARFLFLLNNSRKILLAGFLFFLVICIQLSYWKFVTGNWIYYSYENERFLFNDPEIINGLFSYKKGWFIYTPIAFLSFIGLIFLWKQYPKFIPALVLFFSLMIYVVFCWSMWFYGGSFGCRPLIETLPFVAIPLAAVCCYAFWVRNYFIKISLVTLIVLLVGLNLFQSYQYSINIIHWDSMTKEYYWRVFGKQEINHEELKQYLRN</sequence>
<keyword evidence="1" id="KW-0472">Membrane</keyword>
<accession>A0ABS1C0H9</accession>
<reference evidence="2 3" key="1">
    <citation type="submission" date="2020-12" db="EMBL/GenBank/DDBJ databases">
        <title>Bacterial novel species Adhaeribacter sp. BT258 isolated from soil.</title>
        <authorList>
            <person name="Jung H.-Y."/>
        </authorList>
    </citation>
    <scope>NUCLEOTIDE SEQUENCE [LARGE SCALE GENOMIC DNA]</scope>
    <source>
        <strain evidence="2 3">BT258</strain>
    </source>
</reference>